<dbReference type="EMBL" id="CAJGYM010000048">
    <property type="protein sequence ID" value="CAD6194811.1"/>
    <property type="molecule type" value="Genomic_DNA"/>
</dbReference>
<dbReference type="Gene3D" id="1.10.225.10">
    <property type="entry name" value="Saposin-like"/>
    <property type="match status" value="1"/>
</dbReference>
<reference evidence="2" key="1">
    <citation type="submission" date="2020-10" db="EMBL/GenBank/DDBJ databases">
        <authorList>
            <person name="Kikuchi T."/>
        </authorList>
    </citation>
    <scope>NUCLEOTIDE SEQUENCE</scope>
    <source>
        <strain evidence="2">NKZ352</strain>
    </source>
</reference>
<gene>
    <name evidence="2" type="ORF">CAUJ_LOCUS10730</name>
</gene>
<accession>A0A8S1HKD2</accession>
<evidence type="ECO:0000256" key="1">
    <source>
        <dbReference type="SAM" id="MobiDB-lite"/>
    </source>
</evidence>
<dbReference type="AlphaFoldDB" id="A0A8S1HKD2"/>
<sequence>MKAFRLVVSKKFGFDPFKNRSRASKHQKRLHSSDHNRESINHAEGSNPKHFVTVSGSRSPITGPAPRAASTIIYCDYWTRETWHAADKRMRTVFSAAALLAVLAVAQAEVPSVCGMCKEHVSNFVEASHNPIKLAELRATLLHVCAGTSFATDCSLVAGKLDFIARRLAPYMADTEAVCTKFQACPEPDLAGLPQLVVLFLKQSEGRMTFDAAKVNSGKNHQKM</sequence>
<feature type="region of interest" description="Disordered" evidence="1">
    <location>
        <begin position="18"/>
        <end position="63"/>
    </location>
</feature>
<evidence type="ECO:0008006" key="4">
    <source>
        <dbReference type="Google" id="ProtNLM"/>
    </source>
</evidence>
<name>A0A8S1HKD2_9PELO</name>
<dbReference type="SUPFAM" id="SSF47862">
    <property type="entry name" value="Saposin"/>
    <property type="match status" value="1"/>
</dbReference>
<keyword evidence="3" id="KW-1185">Reference proteome</keyword>
<dbReference type="Proteomes" id="UP000835052">
    <property type="component" value="Unassembled WGS sequence"/>
</dbReference>
<dbReference type="InterPro" id="IPR011001">
    <property type="entry name" value="Saposin-like"/>
</dbReference>
<comment type="caution">
    <text evidence="2">The sequence shown here is derived from an EMBL/GenBank/DDBJ whole genome shotgun (WGS) entry which is preliminary data.</text>
</comment>
<evidence type="ECO:0000313" key="2">
    <source>
        <dbReference type="EMBL" id="CAD6194811.1"/>
    </source>
</evidence>
<protein>
    <recommendedName>
        <fullName evidence="4">Saposin B-type domain-containing protein</fullName>
    </recommendedName>
</protein>
<evidence type="ECO:0000313" key="3">
    <source>
        <dbReference type="Proteomes" id="UP000835052"/>
    </source>
</evidence>
<organism evidence="2 3">
    <name type="scientific">Caenorhabditis auriculariae</name>
    <dbReference type="NCBI Taxonomy" id="2777116"/>
    <lineage>
        <taxon>Eukaryota</taxon>
        <taxon>Metazoa</taxon>
        <taxon>Ecdysozoa</taxon>
        <taxon>Nematoda</taxon>
        <taxon>Chromadorea</taxon>
        <taxon>Rhabditida</taxon>
        <taxon>Rhabditina</taxon>
        <taxon>Rhabditomorpha</taxon>
        <taxon>Rhabditoidea</taxon>
        <taxon>Rhabditidae</taxon>
        <taxon>Peloderinae</taxon>
        <taxon>Caenorhabditis</taxon>
    </lineage>
</organism>
<proteinExistence type="predicted"/>
<feature type="compositionally biased region" description="Basic residues" evidence="1">
    <location>
        <begin position="19"/>
        <end position="30"/>
    </location>
</feature>
<feature type="compositionally biased region" description="Basic and acidic residues" evidence="1">
    <location>
        <begin position="31"/>
        <end position="41"/>
    </location>
</feature>